<dbReference type="InterPro" id="IPR025158">
    <property type="entry name" value="Mg_chelat-rel_C"/>
</dbReference>
<evidence type="ECO:0000313" key="4">
    <source>
        <dbReference type="Proteomes" id="UP001596500"/>
    </source>
</evidence>
<organism evidence="3 4">
    <name type="scientific">Laceyella putida</name>
    <dbReference type="NCBI Taxonomy" id="110101"/>
    <lineage>
        <taxon>Bacteria</taxon>
        <taxon>Bacillati</taxon>
        <taxon>Bacillota</taxon>
        <taxon>Bacilli</taxon>
        <taxon>Bacillales</taxon>
        <taxon>Thermoactinomycetaceae</taxon>
        <taxon>Laceyella</taxon>
    </lineage>
</organism>
<evidence type="ECO:0000259" key="1">
    <source>
        <dbReference type="Pfam" id="PF01078"/>
    </source>
</evidence>
<dbReference type="RefSeq" id="WP_379867230.1">
    <property type="nucleotide sequence ID" value="NZ_JBHTBW010000066.1"/>
</dbReference>
<dbReference type="Proteomes" id="UP001596500">
    <property type="component" value="Unassembled WGS sequence"/>
</dbReference>
<dbReference type="InterPro" id="IPR027417">
    <property type="entry name" value="P-loop_NTPase"/>
</dbReference>
<gene>
    <name evidence="3" type="ORF">ACFQNG_17970</name>
</gene>
<comment type="caution">
    <text evidence="3">The sequence shown here is derived from an EMBL/GenBank/DDBJ whole genome shotgun (WGS) entry which is preliminary data.</text>
</comment>
<dbReference type="SUPFAM" id="SSF52540">
    <property type="entry name" value="P-loop containing nucleoside triphosphate hydrolases"/>
    <property type="match status" value="1"/>
</dbReference>
<reference evidence="4" key="1">
    <citation type="journal article" date="2019" name="Int. J. Syst. Evol. Microbiol.">
        <title>The Global Catalogue of Microorganisms (GCM) 10K type strain sequencing project: providing services to taxonomists for standard genome sequencing and annotation.</title>
        <authorList>
            <consortium name="The Broad Institute Genomics Platform"/>
            <consortium name="The Broad Institute Genome Sequencing Center for Infectious Disease"/>
            <person name="Wu L."/>
            <person name="Ma J."/>
        </authorList>
    </citation>
    <scope>NUCLEOTIDE SEQUENCE [LARGE SCALE GENOMIC DNA]</scope>
    <source>
        <strain evidence="4">CGMCC 1.12942</strain>
    </source>
</reference>
<accession>A0ABW2RQ05</accession>
<dbReference type="GO" id="GO:0005524">
    <property type="term" value="F:ATP binding"/>
    <property type="evidence" value="ECO:0007669"/>
    <property type="project" value="UniProtKB-KW"/>
</dbReference>
<dbReference type="EMBL" id="JBHTBW010000066">
    <property type="protein sequence ID" value="MFC7442959.1"/>
    <property type="molecule type" value="Genomic_DNA"/>
</dbReference>
<dbReference type="Pfam" id="PF13335">
    <property type="entry name" value="Mg_chelatase_C"/>
    <property type="match status" value="1"/>
</dbReference>
<dbReference type="PANTHER" id="PTHR32039:SF7">
    <property type="entry name" value="COMPETENCE PROTEIN COMM"/>
    <property type="match status" value="1"/>
</dbReference>
<evidence type="ECO:0000259" key="2">
    <source>
        <dbReference type="Pfam" id="PF13335"/>
    </source>
</evidence>
<proteinExistence type="predicted"/>
<evidence type="ECO:0000313" key="3">
    <source>
        <dbReference type="EMBL" id="MFC7442959.1"/>
    </source>
</evidence>
<dbReference type="InterPro" id="IPR000523">
    <property type="entry name" value="Mg_chelatse_chII-like_cat_dom"/>
</dbReference>
<feature type="domain" description="Mg chelatase-related protein C-terminal" evidence="2">
    <location>
        <begin position="59"/>
        <end position="155"/>
    </location>
</feature>
<protein>
    <submittedName>
        <fullName evidence="3">ATP-binding protein</fullName>
    </submittedName>
</protein>
<dbReference type="PANTHER" id="PTHR32039">
    <property type="entry name" value="MAGNESIUM-CHELATASE SUBUNIT CHLI"/>
    <property type="match status" value="1"/>
</dbReference>
<keyword evidence="3" id="KW-0547">Nucleotide-binding</keyword>
<sequence length="163" mass="18673">MHACPCGFFGYEEDRSCTCTPHQVQRYRSKISGPLLDRIDIHIEVLKVDFKTLSGVEKGESSAAIRDRVNRARLKQRERYRGKETQANSTMGTADIRKHCALDKESRQLMKQAFDTLGLSARAHDRILKVARTIADLAGEERIQVAHIAEAIQYRALDRKFWE</sequence>
<keyword evidence="4" id="KW-1185">Reference proteome</keyword>
<dbReference type="Gene3D" id="3.40.50.300">
    <property type="entry name" value="P-loop containing nucleotide triphosphate hydrolases"/>
    <property type="match status" value="1"/>
</dbReference>
<feature type="domain" description="Magnesium chelatase ChlI-like catalytic" evidence="1">
    <location>
        <begin position="1"/>
        <end position="51"/>
    </location>
</feature>
<keyword evidence="3" id="KW-0067">ATP-binding</keyword>
<dbReference type="Pfam" id="PF01078">
    <property type="entry name" value="Mg_chelatase"/>
    <property type="match status" value="1"/>
</dbReference>
<dbReference type="InterPro" id="IPR045006">
    <property type="entry name" value="CHLI-like"/>
</dbReference>
<name>A0ABW2RQ05_9BACL</name>